<keyword evidence="3 4" id="KW-0472">Membrane</keyword>
<dbReference type="InterPro" id="IPR020846">
    <property type="entry name" value="MFS_dom"/>
</dbReference>
<evidence type="ECO:0000256" key="4">
    <source>
        <dbReference type="SAM" id="Phobius"/>
    </source>
</evidence>
<accession>A0ABU2ZHB9</accession>
<keyword evidence="1 4" id="KW-0812">Transmembrane</keyword>
<dbReference type="PANTHER" id="PTHR11360">
    <property type="entry name" value="MONOCARBOXYLATE TRANSPORTER"/>
    <property type="match status" value="1"/>
</dbReference>
<evidence type="ECO:0000256" key="1">
    <source>
        <dbReference type="ARBA" id="ARBA00022692"/>
    </source>
</evidence>
<feature type="transmembrane region" description="Helical" evidence="4">
    <location>
        <begin position="168"/>
        <end position="189"/>
    </location>
</feature>
<evidence type="ECO:0000259" key="5">
    <source>
        <dbReference type="PROSITE" id="PS50850"/>
    </source>
</evidence>
<dbReference type="SUPFAM" id="SSF103473">
    <property type="entry name" value="MFS general substrate transporter"/>
    <property type="match status" value="1"/>
</dbReference>
<comment type="caution">
    <text evidence="6">The sequence shown here is derived from an EMBL/GenBank/DDBJ whole genome shotgun (WGS) entry which is preliminary data.</text>
</comment>
<feature type="transmembrane region" description="Helical" evidence="4">
    <location>
        <begin position="78"/>
        <end position="95"/>
    </location>
</feature>
<dbReference type="InterPro" id="IPR036259">
    <property type="entry name" value="MFS_trans_sf"/>
</dbReference>
<dbReference type="Pfam" id="PF07690">
    <property type="entry name" value="MFS_1"/>
    <property type="match status" value="1"/>
</dbReference>
<feature type="transmembrane region" description="Helical" evidence="4">
    <location>
        <begin position="291"/>
        <end position="309"/>
    </location>
</feature>
<feature type="transmembrane region" description="Helical" evidence="4">
    <location>
        <begin position="101"/>
        <end position="126"/>
    </location>
</feature>
<organism evidence="6 7">
    <name type="scientific">Croceicoccus esteveae</name>
    <dbReference type="NCBI Taxonomy" id="3075597"/>
    <lineage>
        <taxon>Bacteria</taxon>
        <taxon>Pseudomonadati</taxon>
        <taxon>Pseudomonadota</taxon>
        <taxon>Alphaproteobacteria</taxon>
        <taxon>Sphingomonadales</taxon>
        <taxon>Erythrobacteraceae</taxon>
        <taxon>Croceicoccus</taxon>
    </lineage>
</organism>
<feature type="transmembrane region" description="Helical" evidence="4">
    <location>
        <begin position="7"/>
        <end position="32"/>
    </location>
</feature>
<dbReference type="EMBL" id="JAVRHS010000003">
    <property type="protein sequence ID" value="MDT0575601.1"/>
    <property type="molecule type" value="Genomic_DNA"/>
</dbReference>
<feature type="transmembrane region" description="Helical" evidence="4">
    <location>
        <begin position="52"/>
        <end position="71"/>
    </location>
</feature>
<dbReference type="Proteomes" id="UP001259803">
    <property type="component" value="Unassembled WGS sequence"/>
</dbReference>
<feature type="domain" description="Major facilitator superfamily (MFS) profile" evidence="5">
    <location>
        <begin position="13"/>
        <end position="405"/>
    </location>
</feature>
<dbReference type="PANTHER" id="PTHR11360:SF290">
    <property type="entry name" value="MONOCARBOXYLATE MFS PERMEASE"/>
    <property type="match status" value="1"/>
</dbReference>
<name>A0ABU2ZHB9_9SPHN</name>
<sequence>MAPPVVYGGWIVLAASFFCAMLVIGGTIYVYQLFVLPATAELGISRGSASNAFIALLLGIAIWSPVAGRLFDRMSARLLMPLGGIAYAAGMITVASTGSPVAMLLAVFVFLGLANALAGGLAANTLAARWFARRRGRALGIASIASSAGGFAMIPVLTALITRFGWRQALLVAGACIGATIVTLALLFIRDRPDVRLMTAAGEIDVTSAPVGEAEWTFSKLTRSRQFWLIALSVGLLLASDQAILTSQFPYFLDIGLETAQAAAIVTAMTGSAILGKLLVGFLAERLDVRWLYGMVALFHAALLAVLLVQPGFLFMLVFVSIFGAAVGGIYPVWSVLVSQHFGAASFGIAFGAMALFTQVLAITFVAFANRLFDATGTYTDAYLAFIGAVVLGMVVMAMVRRISHAPQENISWED</sequence>
<dbReference type="PROSITE" id="PS50850">
    <property type="entry name" value="MFS"/>
    <property type="match status" value="1"/>
</dbReference>
<evidence type="ECO:0000313" key="6">
    <source>
        <dbReference type="EMBL" id="MDT0575601.1"/>
    </source>
</evidence>
<proteinExistence type="predicted"/>
<keyword evidence="2 4" id="KW-1133">Transmembrane helix</keyword>
<feature type="transmembrane region" description="Helical" evidence="4">
    <location>
        <begin position="138"/>
        <end position="162"/>
    </location>
</feature>
<evidence type="ECO:0000256" key="2">
    <source>
        <dbReference type="ARBA" id="ARBA00022989"/>
    </source>
</evidence>
<feature type="transmembrane region" description="Helical" evidence="4">
    <location>
        <begin position="261"/>
        <end position="284"/>
    </location>
</feature>
<gene>
    <name evidence="6" type="ORF">RM533_05335</name>
</gene>
<feature type="transmembrane region" description="Helical" evidence="4">
    <location>
        <begin position="227"/>
        <end position="249"/>
    </location>
</feature>
<evidence type="ECO:0000313" key="7">
    <source>
        <dbReference type="Proteomes" id="UP001259803"/>
    </source>
</evidence>
<reference evidence="6 7" key="1">
    <citation type="submission" date="2023-09" db="EMBL/GenBank/DDBJ databases">
        <authorList>
            <person name="Rey-Velasco X."/>
        </authorList>
    </citation>
    <scope>NUCLEOTIDE SEQUENCE [LARGE SCALE GENOMIC DNA]</scope>
    <source>
        <strain evidence="6 7">F390</strain>
    </source>
</reference>
<dbReference type="InterPro" id="IPR050327">
    <property type="entry name" value="Proton-linked_MCT"/>
</dbReference>
<evidence type="ECO:0000256" key="3">
    <source>
        <dbReference type="ARBA" id="ARBA00023136"/>
    </source>
</evidence>
<protein>
    <submittedName>
        <fullName evidence="6">MFS transporter</fullName>
    </submittedName>
</protein>
<feature type="transmembrane region" description="Helical" evidence="4">
    <location>
        <begin position="349"/>
        <end position="370"/>
    </location>
</feature>
<feature type="transmembrane region" description="Helical" evidence="4">
    <location>
        <begin position="315"/>
        <end position="337"/>
    </location>
</feature>
<dbReference type="InterPro" id="IPR011701">
    <property type="entry name" value="MFS"/>
</dbReference>
<keyword evidence="7" id="KW-1185">Reference proteome</keyword>
<dbReference type="Gene3D" id="1.20.1250.20">
    <property type="entry name" value="MFS general substrate transporter like domains"/>
    <property type="match status" value="2"/>
</dbReference>
<feature type="transmembrane region" description="Helical" evidence="4">
    <location>
        <begin position="382"/>
        <end position="400"/>
    </location>
</feature>
<dbReference type="RefSeq" id="WP_311340184.1">
    <property type="nucleotide sequence ID" value="NZ_JAVRHS010000003.1"/>
</dbReference>